<organism evidence="1 2">
    <name type="scientific">Clostridium sporogenes</name>
    <dbReference type="NCBI Taxonomy" id="1509"/>
    <lineage>
        <taxon>Bacteria</taxon>
        <taxon>Bacillati</taxon>
        <taxon>Bacillota</taxon>
        <taxon>Clostridia</taxon>
        <taxon>Eubacteriales</taxon>
        <taxon>Clostridiaceae</taxon>
        <taxon>Clostridium</taxon>
    </lineage>
</organism>
<evidence type="ECO:0000313" key="1">
    <source>
        <dbReference type="EMBL" id="MDS1004933.1"/>
    </source>
</evidence>
<protein>
    <submittedName>
        <fullName evidence="1">Uncharacterized protein</fullName>
    </submittedName>
</protein>
<dbReference type="RefSeq" id="WP_310944321.1">
    <property type="nucleotide sequence ID" value="NZ_JARUIS010000031.1"/>
</dbReference>
<proteinExistence type="predicted"/>
<comment type="caution">
    <text evidence="1">The sequence shown here is derived from an EMBL/GenBank/DDBJ whole genome shotgun (WGS) entry which is preliminary data.</text>
</comment>
<gene>
    <name evidence="1" type="ORF">P9J83_15725</name>
</gene>
<accession>A0AAE4FM69</accession>
<reference evidence="1" key="1">
    <citation type="submission" date="2023-04" db="EMBL/GenBank/DDBJ databases">
        <title>Assessment of the microbiological origin of a defect in Grana Padano cheese.</title>
        <authorList>
            <person name="Zago M."/>
            <person name="Rossetti L."/>
            <person name="Bonvini B."/>
            <person name="Carminati D."/>
            <person name="Giraffa G."/>
        </authorList>
    </citation>
    <scope>NUCLEOTIDE SEQUENCE</scope>
    <source>
        <strain evidence="1">4990</strain>
    </source>
</reference>
<evidence type="ECO:0000313" key="2">
    <source>
        <dbReference type="Proteomes" id="UP001182303"/>
    </source>
</evidence>
<dbReference type="EMBL" id="JARUIS010000031">
    <property type="protein sequence ID" value="MDS1004933.1"/>
    <property type="molecule type" value="Genomic_DNA"/>
</dbReference>
<name>A0AAE4FM69_CLOSG</name>
<dbReference type="Proteomes" id="UP001182303">
    <property type="component" value="Unassembled WGS sequence"/>
</dbReference>
<dbReference type="AlphaFoldDB" id="A0AAE4FM69"/>
<sequence length="74" mass="8375">MDNLKLADVEIHYDIDKNISKVVIDGQDLSMVTKSAEIKIDAQNIPILQLDVYTDNIKFKGKANTDINKIKIED</sequence>